<dbReference type="RefSeq" id="WP_328015834.1">
    <property type="nucleotide sequence ID" value="NZ_JARTFS010000018.1"/>
</dbReference>
<comment type="caution">
    <text evidence="1">The sequence shown here is derived from an EMBL/GenBank/DDBJ whole genome shotgun (WGS) entry which is preliminary data.</text>
</comment>
<evidence type="ECO:0000313" key="1">
    <source>
        <dbReference type="EMBL" id="MED4403717.1"/>
    </source>
</evidence>
<name>A0ABU6P2X5_9BACI</name>
<evidence type="ECO:0000313" key="2">
    <source>
        <dbReference type="Proteomes" id="UP001342826"/>
    </source>
</evidence>
<keyword evidence="2" id="KW-1185">Reference proteome</keyword>
<reference evidence="1 2" key="1">
    <citation type="submission" date="2023-03" db="EMBL/GenBank/DDBJ databases">
        <title>Bacillus Genome Sequencing.</title>
        <authorList>
            <person name="Dunlap C."/>
        </authorList>
    </citation>
    <scope>NUCLEOTIDE SEQUENCE [LARGE SCALE GENOMIC DNA]</scope>
    <source>
        <strain evidence="1 2">NRS-1717</strain>
    </source>
</reference>
<dbReference type="Proteomes" id="UP001342826">
    <property type="component" value="Unassembled WGS sequence"/>
</dbReference>
<organism evidence="1 2">
    <name type="scientific">Metabacillus fastidiosus</name>
    <dbReference type="NCBI Taxonomy" id="1458"/>
    <lineage>
        <taxon>Bacteria</taxon>
        <taxon>Bacillati</taxon>
        <taxon>Bacillota</taxon>
        <taxon>Bacilli</taxon>
        <taxon>Bacillales</taxon>
        <taxon>Bacillaceae</taxon>
        <taxon>Metabacillus</taxon>
    </lineage>
</organism>
<gene>
    <name evidence="1" type="ORF">P9271_20615</name>
</gene>
<proteinExistence type="predicted"/>
<sequence length="53" mass="6017">MNYSEVALSVETYELLSEVGEAENITIEEAVKLVRDYYPKNSSCDLSIIIKMD</sequence>
<accession>A0ABU6P2X5</accession>
<protein>
    <submittedName>
        <fullName evidence="1">Uncharacterized protein</fullName>
    </submittedName>
</protein>
<dbReference type="EMBL" id="JARTFS010000018">
    <property type="protein sequence ID" value="MED4403717.1"/>
    <property type="molecule type" value="Genomic_DNA"/>
</dbReference>